<feature type="domain" description="DNA mismatch repair proteins mutS family" evidence="4">
    <location>
        <begin position="323"/>
        <end position="490"/>
    </location>
</feature>
<proteinExistence type="predicted"/>
<sequence length="495" mass="55197">MKTFLMHPDRDFDAEPPSPKAPIPYAQDLELNVLLTAAAGGDRYLYDIMAAACAHAWSNDIATVRYRQEVLKDCIANAAIVRQFYALAIEPFSRDHSWNFSLYGRDASSMVGSGVRTLQSCLDVLGRLRDTCIFNADRFKSAGFRQFFATLEEDLDDTYLEAARADLNNLTFRHGLLLSAQVGDGGKAFGTMLRKPQPRDLSWIRCILTPGAPSFTYQLHPRDEAGAQAFGELQGRGLSLISDAIYQSAEHVLSFIKTLRAELAFYLACLNLKDRLDQIGEPLSFPEPIEAQARFRCRNLRDVSLALTMGRPVVGNDVNADGKPLIVITGANRGGKSTFLRSVGLAQLMLQCGLFVTADELSASLHSGLFSHYKREEDRNMRSGKFDEELVRMNEIAEKIHRSALVLFNESFAATHEREGAEIARQITSALLENNVTVFFVSHMYEFSRSFLDDDRTVFLRADRGEGGARSFQLREAKPLPSSFGADLYERIFGA</sequence>
<reference evidence="5" key="2">
    <citation type="submission" date="2023-01" db="EMBL/GenBank/DDBJ databases">
        <authorList>
            <person name="Sun Q."/>
            <person name="Evtushenko L."/>
        </authorList>
    </citation>
    <scope>NUCLEOTIDE SEQUENCE</scope>
    <source>
        <strain evidence="5">VKM B-2484</strain>
    </source>
</reference>
<dbReference type="InterPro" id="IPR027417">
    <property type="entry name" value="P-loop_NTPase"/>
</dbReference>
<reference evidence="5" key="1">
    <citation type="journal article" date="2014" name="Int. J. Syst. Evol. Microbiol.">
        <title>Complete genome sequence of Corynebacterium casei LMG S-19264T (=DSM 44701T), isolated from a smear-ripened cheese.</title>
        <authorList>
            <consortium name="US DOE Joint Genome Institute (JGI-PGF)"/>
            <person name="Walter F."/>
            <person name="Albersmeier A."/>
            <person name="Kalinowski J."/>
            <person name="Ruckert C."/>
        </authorList>
    </citation>
    <scope>NUCLEOTIDE SEQUENCE</scope>
    <source>
        <strain evidence="5">VKM B-2484</strain>
    </source>
</reference>
<dbReference type="RefSeq" id="WP_213375981.1">
    <property type="nucleotide sequence ID" value="NZ_BSFJ01000033.1"/>
</dbReference>
<gene>
    <name evidence="5" type="ORF">GCM10017643_38550</name>
</gene>
<evidence type="ECO:0000313" key="6">
    <source>
        <dbReference type="Proteomes" id="UP001143370"/>
    </source>
</evidence>
<protein>
    <submittedName>
        <fullName evidence="5">DNA mismatch repair protein MutS</fullName>
    </submittedName>
</protein>
<keyword evidence="1" id="KW-0547">Nucleotide-binding</keyword>
<dbReference type="InterPro" id="IPR045076">
    <property type="entry name" value="MutS"/>
</dbReference>
<comment type="caution">
    <text evidence="5">The sequence shown here is derived from an EMBL/GenBank/DDBJ whole genome shotgun (WGS) entry which is preliminary data.</text>
</comment>
<dbReference type="GO" id="GO:0006298">
    <property type="term" value="P:mismatch repair"/>
    <property type="evidence" value="ECO:0007669"/>
    <property type="project" value="InterPro"/>
</dbReference>
<evidence type="ECO:0000313" key="5">
    <source>
        <dbReference type="EMBL" id="GLK73737.1"/>
    </source>
</evidence>
<dbReference type="GO" id="GO:0005829">
    <property type="term" value="C:cytosol"/>
    <property type="evidence" value="ECO:0007669"/>
    <property type="project" value="TreeGrafter"/>
</dbReference>
<keyword evidence="6" id="KW-1185">Reference proteome</keyword>
<dbReference type="EMBL" id="BSFJ01000033">
    <property type="protein sequence ID" value="GLK73737.1"/>
    <property type="molecule type" value="Genomic_DNA"/>
</dbReference>
<dbReference type="GO" id="GO:0005524">
    <property type="term" value="F:ATP binding"/>
    <property type="evidence" value="ECO:0007669"/>
    <property type="project" value="UniProtKB-KW"/>
</dbReference>
<dbReference type="SMART" id="SM00534">
    <property type="entry name" value="MUTSac"/>
    <property type="match status" value="1"/>
</dbReference>
<dbReference type="GO" id="GO:0030983">
    <property type="term" value="F:mismatched DNA binding"/>
    <property type="evidence" value="ECO:0007669"/>
    <property type="project" value="InterPro"/>
</dbReference>
<accession>A0A9W6N174</accession>
<evidence type="ECO:0000259" key="4">
    <source>
        <dbReference type="SMART" id="SM00534"/>
    </source>
</evidence>
<keyword evidence="2" id="KW-0067">ATP-binding</keyword>
<dbReference type="Pfam" id="PF00488">
    <property type="entry name" value="MutS_V"/>
    <property type="match status" value="1"/>
</dbReference>
<keyword evidence="3" id="KW-0238">DNA-binding</keyword>
<evidence type="ECO:0000256" key="2">
    <source>
        <dbReference type="ARBA" id="ARBA00022840"/>
    </source>
</evidence>
<evidence type="ECO:0000256" key="1">
    <source>
        <dbReference type="ARBA" id="ARBA00022741"/>
    </source>
</evidence>
<dbReference type="PANTHER" id="PTHR11361">
    <property type="entry name" value="DNA MISMATCH REPAIR PROTEIN MUTS FAMILY MEMBER"/>
    <property type="match status" value="1"/>
</dbReference>
<dbReference type="AlphaFoldDB" id="A0A9W6N174"/>
<dbReference type="PANTHER" id="PTHR11361:SF34">
    <property type="entry name" value="DNA MISMATCH REPAIR PROTEIN MSH1, MITOCHONDRIAL"/>
    <property type="match status" value="1"/>
</dbReference>
<organism evidence="5 6">
    <name type="scientific">Ancylobacter dichloromethanicus</name>
    <dbReference type="NCBI Taxonomy" id="518825"/>
    <lineage>
        <taxon>Bacteria</taxon>
        <taxon>Pseudomonadati</taxon>
        <taxon>Pseudomonadota</taxon>
        <taxon>Alphaproteobacteria</taxon>
        <taxon>Hyphomicrobiales</taxon>
        <taxon>Xanthobacteraceae</taxon>
        <taxon>Ancylobacter</taxon>
    </lineage>
</organism>
<dbReference type="GO" id="GO:0140664">
    <property type="term" value="F:ATP-dependent DNA damage sensor activity"/>
    <property type="evidence" value="ECO:0007669"/>
    <property type="project" value="InterPro"/>
</dbReference>
<evidence type="ECO:0000256" key="3">
    <source>
        <dbReference type="ARBA" id="ARBA00023125"/>
    </source>
</evidence>
<dbReference type="Proteomes" id="UP001143370">
    <property type="component" value="Unassembled WGS sequence"/>
</dbReference>
<dbReference type="Gene3D" id="3.40.50.300">
    <property type="entry name" value="P-loop containing nucleotide triphosphate hydrolases"/>
    <property type="match status" value="1"/>
</dbReference>
<dbReference type="InterPro" id="IPR000432">
    <property type="entry name" value="DNA_mismatch_repair_MutS_C"/>
</dbReference>
<dbReference type="SUPFAM" id="SSF52540">
    <property type="entry name" value="P-loop containing nucleoside triphosphate hydrolases"/>
    <property type="match status" value="1"/>
</dbReference>
<name>A0A9W6N174_9HYPH</name>